<proteinExistence type="predicted"/>
<dbReference type="GeneID" id="75115686"/>
<dbReference type="Pfam" id="PF13439">
    <property type="entry name" value="Glyco_transf_4"/>
    <property type="match status" value="1"/>
</dbReference>
<dbReference type="PANTHER" id="PTHR46401">
    <property type="entry name" value="GLYCOSYLTRANSFERASE WBBK-RELATED"/>
    <property type="match status" value="1"/>
</dbReference>
<accession>A0A174NBI2</accession>
<gene>
    <name evidence="3" type="ORF">ERS852461_02617</name>
</gene>
<evidence type="ECO:0000256" key="1">
    <source>
        <dbReference type="ARBA" id="ARBA00022679"/>
    </source>
</evidence>
<sequence length="405" mass="46921">MKLLFMLNSGFDTYGPSLHLYKALFEDLLKAGHTIHLLESVSTRKDPVIPDSIEKHPNFSYELIPLTIAKKNQFVKRYLSGVLYSFRAKKYLKRCKGKFDVVHVQSCPWAPFLVSIVKNILKIPTVFNVQDMFPGSSIASGVMPQKWMQQFFYRFQRVAYKNADIITVISDDMKTRVVTQGVPENKVRVIVNWYDDSFVKEIPWEENEFVKKYNMSPDIFYVQYAGTMGFVFDYKMVLKVAENLKEYKDVIFQMIGFGSQYDQFIAEAKERRLDNIVFYPLEPQPMVPHVYSACSICFIPLKRDIIGNSVPSKAGLLMSCRRVIVNSVDEWSDYYKMFEREDMGISASNLDSDAVTAAILKLYNNRTLIEHFANNAQSYGKAYYSRTVNTKLYNDLYVEMGNWGK</sequence>
<dbReference type="Gene3D" id="3.40.50.2000">
    <property type="entry name" value="Glycogen Phosphorylase B"/>
    <property type="match status" value="2"/>
</dbReference>
<protein>
    <submittedName>
        <fullName evidence="3">Putative LPS biosynthesis glycosyltransferase</fullName>
    </submittedName>
</protein>
<dbReference type="Proteomes" id="UP000095606">
    <property type="component" value="Unassembled WGS sequence"/>
</dbReference>
<feature type="domain" description="Glycosyltransferase subfamily 4-like N-terminal" evidence="2">
    <location>
        <begin position="25"/>
        <end position="197"/>
    </location>
</feature>
<reference evidence="3 4" key="1">
    <citation type="submission" date="2015-09" db="EMBL/GenBank/DDBJ databases">
        <authorList>
            <consortium name="Pathogen Informatics"/>
        </authorList>
    </citation>
    <scope>NUCLEOTIDE SEQUENCE [LARGE SCALE GENOMIC DNA]</scope>
    <source>
        <strain evidence="3 4">2789STDY5834846</strain>
    </source>
</reference>
<evidence type="ECO:0000259" key="2">
    <source>
        <dbReference type="Pfam" id="PF13439"/>
    </source>
</evidence>
<dbReference type="GO" id="GO:0016757">
    <property type="term" value="F:glycosyltransferase activity"/>
    <property type="evidence" value="ECO:0007669"/>
    <property type="project" value="TreeGrafter"/>
</dbReference>
<name>A0A174NBI2_9BACE</name>
<evidence type="ECO:0000313" key="4">
    <source>
        <dbReference type="Proteomes" id="UP000095606"/>
    </source>
</evidence>
<dbReference type="RefSeq" id="WP_005682697.1">
    <property type="nucleotide sequence ID" value="NZ_CAXKYA010000062.1"/>
</dbReference>
<keyword evidence="1 3" id="KW-0808">Transferase</keyword>
<dbReference type="InterPro" id="IPR028098">
    <property type="entry name" value="Glyco_trans_4-like_N"/>
</dbReference>
<dbReference type="EMBL" id="CZAE01000012">
    <property type="protein sequence ID" value="CUP46084.1"/>
    <property type="molecule type" value="Genomic_DNA"/>
</dbReference>
<evidence type="ECO:0000313" key="3">
    <source>
        <dbReference type="EMBL" id="CUP46084.1"/>
    </source>
</evidence>
<dbReference type="CDD" id="cd03794">
    <property type="entry name" value="GT4_WbuB-like"/>
    <property type="match status" value="1"/>
</dbReference>
<dbReference type="SUPFAM" id="SSF53756">
    <property type="entry name" value="UDP-Glycosyltransferase/glycogen phosphorylase"/>
    <property type="match status" value="1"/>
</dbReference>
<dbReference type="GO" id="GO:0009103">
    <property type="term" value="P:lipopolysaccharide biosynthetic process"/>
    <property type="evidence" value="ECO:0007669"/>
    <property type="project" value="TreeGrafter"/>
</dbReference>
<dbReference type="PANTHER" id="PTHR46401:SF2">
    <property type="entry name" value="GLYCOSYLTRANSFERASE WBBK-RELATED"/>
    <property type="match status" value="1"/>
</dbReference>
<dbReference type="AlphaFoldDB" id="A0A174NBI2"/>
<organism evidence="3 4">
    <name type="scientific">Bacteroides faecis</name>
    <dbReference type="NCBI Taxonomy" id="674529"/>
    <lineage>
        <taxon>Bacteria</taxon>
        <taxon>Pseudomonadati</taxon>
        <taxon>Bacteroidota</taxon>
        <taxon>Bacteroidia</taxon>
        <taxon>Bacteroidales</taxon>
        <taxon>Bacteroidaceae</taxon>
        <taxon>Bacteroides</taxon>
    </lineage>
</organism>